<dbReference type="Proteomes" id="UP000839639">
    <property type="component" value="Unassembled WGS sequence"/>
</dbReference>
<name>A0A5W2LUW9_SALET</name>
<reference evidence="1" key="2">
    <citation type="submission" date="2018-06" db="EMBL/GenBank/DDBJ databases">
        <authorList>
            <person name="Ashton P.M."/>
            <person name="Dallman T."/>
            <person name="Nair S."/>
            <person name="De Pinna E."/>
            <person name="Peters T."/>
            <person name="Grant K."/>
        </authorList>
    </citation>
    <scope>NUCLEOTIDE SEQUENCE [LARGE SCALE GENOMIC DNA]</scope>
    <source>
        <strain evidence="1">149361</strain>
    </source>
</reference>
<accession>A0A5W2LUW9</accession>
<dbReference type="EMBL" id="DAASNA010000002">
    <property type="protein sequence ID" value="HAE6193338.1"/>
    <property type="molecule type" value="Genomic_DNA"/>
</dbReference>
<sequence>MPGFQEETTVLTGAGTAIVVRPSTQQQISDSTSLHLIPGKRNIVNQACLMAGAGILAVRALSRQQNGYRHG</sequence>
<organism evidence="1">
    <name type="scientific">Salmonella enterica subsp. enterica serovar Lattenkamp</name>
    <dbReference type="NCBI Taxonomy" id="2564671"/>
    <lineage>
        <taxon>Bacteria</taxon>
        <taxon>Pseudomonadati</taxon>
        <taxon>Pseudomonadota</taxon>
        <taxon>Gammaproteobacteria</taxon>
        <taxon>Enterobacterales</taxon>
        <taxon>Enterobacteriaceae</taxon>
        <taxon>Salmonella</taxon>
    </lineage>
</organism>
<reference evidence="2" key="3">
    <citation type="submission" date="2018-07" db="EMBL/GenBank/DDBJ databases">
        <authorList>
            <consortium name="NCBI Pathogen Detection Project"/>
        </authorList>
    </citation>
    <scope>NUCLEOTIDE SEQUENCE</scope>
    <source>
        <strain evidence="2">10-8458</strain>
    </source>
</reference>
<gene>
    <name evidence="1" type="ORF">DPK62_14180</name>
    <name evidence="2" type="ORF">G4I95_000442</name>
</gene>
<comment type="caution">
    <text evidence="1">The sequence shown here is derived from an EMBL/GenBank/DDBJ whole genome shotgun (WGS) entry which is preliminary data.</text>
</comment>
<dbReference type="EMBL" id="AAHIJD010000024">
    <property type="protein sequence ID" value="EBW4469685.1"/>
    <property type="molecule type" value="Genomic_DNA"/>
</dbReference>
<protein>
    <submittedName>
        <fullName evidence="1">Uncharacterized protein</fullName>
    </submittedName>
</protein>
<dbReference type="AlphaFoldDB" id="A0A5W2LUW9"/>
<reference evidence="2" key="1">
    <citation type="journal article" date="2018" name="Genome Biol.">
        <title>SKESA: strategic k-mer extension for scrupulous assemblies.</title>
        <authorList>
            <person name="Souvorov A."/>
            <person name="Agarwala R."/>
            <person name="Lipman D.J."/>
        </authorList>
    </citation>
    <scope>NUCLEOTIDE SEQUENCE</scope>
    <source>
        <strain evidence="2">10-8458</strain>
    </source>
</reference>
<evidence type="ECO:0000313" key="1">
    <source>
        <dbReference type="EMBL" id="EBW4469685.1"/>
    </source>
</evidence>
<evidence type="ECO:0000313" key="2">
    <source>
        <dbReference type="EMBL" id="HAE6193338.1"/>
    </source>
</evidence>
<proteinExistence type="predicted"/>